<gene>
    <name evidence="1" type="ORF">AB0A88_32070</name>
</gene>
<sequence length="161" mass="18018">MPVQIGGRTFMLAWRPAAEWTTVQTEMDVIGFLSERDRFLVGRMILDGSVDGDNVVRMAHEALEAVTGRRWWEGQRLLGMSVQPEALGHLTLAGVDPWQRSAYEWCAATYALYTKHADEKARLRFDFQLSIPPRGYETDWGSEGGDDPEAVQTALAGWMGG</sequence>
<evidence type="ECO:0000313" key="1">
    <source>
        <dbReference type="EMBL" id="MEU7074740.1"/>
    </source>
</evidence>
<name>A0ABV3CIY9_9ACTN</name>
<dbReference type="EMBL" id="JBEZAE010000029">
    <property type="protein sequence ID" value="MEU7074740.1"/>
    <property type="molecule type" value="Genomic_DNA"/>
</dbReference>
<keyword evidence="2" id="KW-1185">Reference proteome</keyword>
<dbReference type="RefSeq" id="WP_358477224.1">
    <property type="nucleotide sequence ID" value="NZ_JBEZAE010000029.1"/>
</dbReference>
<reference evidence="1 2" key="1">
    <citation type="submission" date="2024-06" db="EMBL/GenBank/DDBJ databases">
        <title>The Natural Products Discovery Center: Release of the First 8490 Sequenced Strains for Exploring Actinobacteria Biosynthetic Diversity.</title>
        <authorList>
            <person name="Kalkreuter E."/>
            <person name="Kautsar S.A."/>
            <person name="Yang D."/>
            <person name="Bader C.D."/>
            <person name="Teijaro C.N."/>
            <person name="Fluegel L."/>
            <person name="Davis C.M."/>
            <person name="Simpson J.R."/>
            <person name="Lauterbach L."/>
            <person name="Steele A.D."/>
            <person name="Gui C."/>
            <person name="Meng S."/>
            <person name="Li G."/>
            <person name="Viehrig K."/>
            <person name="Ye F."/>
            <person name="Su P."/>
            <person name="Kiefer A.F."/>
            <person name="Nichols A."/>
            <person name="Cepeda A.J."/>
            <person name="Yan W."/>
            <person name="Fan B."/>
            <person name="Jiang Y."/>
            <person name="Adhikari A."/>
            <person name="Zheng C.-J."/>
            <person name="Schuster L."/>
            <person name="Cowan T.M."/>
            <person name="Smanski M.J."/>
            <person name="Chevrette M.G."/>
            <person name="De Carvalho L.P.S."/>
            <person name="Shen B."/>
        </authorList>
    </citation>
    <scope>NUCLEOTIDE SEQUENCE [LARGE SCALE GENOMIC DNA]</scope>
    <source>
        <strain evidence="1 2">NPDC045974</strain>
    </source>
</reference>
<organism evidence="1 2">
    <name type="scientific">Streptomyces narbonensis</name>
    <dbReference type="NCBI Taxonomy" id="67333"/>
    <lineage>
        <taxon>Bacteria</taxon>
        <taxon>Bacillati</taxon>
        <taxon>Actinomycetota</taxon>
        <taxon>Actinomycetes</taxon>
        <taxon>Kitasatosporales</taxon>
        <taxon>Streptomycetaceae</taxon>
        <taxon>Streptomyces</taxon>
    </lineage>
</organism>
<accession>A0ABV3CIY9</accession>
<evidence type="ECO:0000313" key="2">
    <source>
        <dbReference type="Proteomes" id="UP001551329"/>
    </source>
</evidence>
<dbReference type="Proteomes" id="UP001551329">
    <property type="component" value="Unassembled WGS sequence"/>
</dbReference>
<protein>
    <submittedName>
        <fullName evidence="1">Uncharacterized protein</fullName>
    </submittedName>
</protein>
<comment type="caution">
    <text evidence="1">The sequence shown here is derived from an EMBL/GenBank/DDBJ whole genome shotgun (WGS) entry which is preliminary data.</text>
</comment>
<proteinExistence type="predicted"/>